<sequence>MAKSITPSTFVRNLSYGKLCELSDFLDPHENWKKVIVNIYKPTGEPRYTQNHLRRFEGLVASGKSPTVELLHDWGTTNCTVGDLVEILEKNNLLAAADILLPVTRIPVSWSPVPGREESAEVTVPLDIVEHLQISQTSQEPVEDEDQPSDSERRPCSGRPGFRGFSFQELLQMTGNFNDRPALEGGSRLGAGGFGVVYRGCFNGADVAVKKLSCMGDISPQELKIQFKQEVQTLQMLKHKNILDMVGFSCDGDHPCLVYSYMCNGSLLDRLACLGGSSPLSWTRRCLITIGTARGLEYLHHNHHIHRDVKSGNILLDETFEAKLSDFGLTRNSSKHSSSTVLTEKIVGTTAYMAPEALRGEITPKSDIFSLGVVLLEVISGLPPADDTRQPHLLMEMKDEIEDEEMTLEDFVDKKMGPCDQTAVEKMYSLSKKCLNERKNRRPQIKEVLMELENALTTFPLGQQSKE</sequence>
<dbReference type="InterPro" id="IPR017441">
    <property type="entry name" value="Protein_kinase_ATP_BS"/>
</dbReference>
<evidence type="ECO:0000256" key="2">
    <source>
        <dbReference type="ARBA" id="ARBA00022840"/>
    </source>
</evidence>
<evidence type="ECO:0000313" key="10">
    <source>
        <dbReference type="Proteomes" id="UP000261540"/>
    </source>
</evidence>
<comment type="cofactor">
    <cofactor evidence="3">
        <name>Mg(2+)</name>
        <dbReference type="ChEBI" id="CHEBI:18420"/>
    </cofactor>
</comment>
<name>A0A3B3QNA2_9TELE</name>
<dbReference type="InterPro" id="IPR011009">
    <property type="entry name" value="Kinase-like_dom_sf"/>
</dbReference>
<keyword evidence="3" id="KW-0460">Magnesium</keyword>
<evidence type="ECO:0000256" key="6">
    <source>
        <dbReference type="PROSITE-ProRule" id="PRU10141"/>
    </source>
</evidence>
<dbReference type="FunFam" id="1.10.533.10:FF:000028">
    <property type="entry name" value="Interleukin 1 receptor-associated kinase 4"/>
    <property type="match status" value="1"/>
</dbReference>
<dbReference type="GO" id="GO:0045087">
    <property type="term" value="P:innate immune response"/>
    <property type="evidence" value="ECO:0007669"/>
    <property type="project" value="UniProtKB-UniRule"/>
</dbReference>
<dbReference type="GO" id="GO:0005737">
    <property type="term" value="C:cytoplasm"/>
    <property type="evidence" value="ECO:0007669"/>
    <property type="project" value="UniProtKB-SubCell"/>
</dbReference>
<feature type="region of interest" description="Disordered" evidence="7">
    <location>
        <begin position="135"/>
        <end position="160"/>
    </location>
</feature>
<dbReference type="SUPFAM" id="SSF47986">
    <property type="entry name" value="DEATH domain"/>
    <property type="match status" value="1"/>
</dbReference>
<evidence type="ECO:0000256" key="1">
    <source>
        <dbReference type="ARBA" id="ARBA00022741"/>
    </source>
</evidence>
<evidence type="ECO:0000313" key="9">
    <source>
        <dbReference type="Ensembl" id="ENSPKIP00000006911.1"/>
    </source>
</evidence>
<dbReference type="Proteomes" id="UP000261540">
    <property type="component" value="Unplaced"/>
</dbReference>
<dbReference type="PIRSF" id="PIRSF038189">
    <property type="entry name" value="IRAK4"/>
    <property type="match status" value="1"/>
</dbReference>
<proteinExistence type="inferred from homology"/>
<dbReference type="PANTHER" id="PTHR27001">
    <property type="entry name" value="OS01G0253100 PROTEIN"/>
    <property type="match status" value="1"/>
</dbReference>
<reference evidence="9" key="2">
    <citation type="submission" date="2025-09" db="UniProtKB">
        <authorList>
            <consortium name="Ensembl"/>
        </authorList>
    </citation>
    <scope>IDENTIFICATION</scope>
</reference>
<dbReference type="Ensembl" id="ENSPKIT00000030948.1">
    <property type="protein sequence ID" value="ENSPKIP00000006911.1"/>
    <property type="gene ID" value="ENSPKIG00000023007.1"/>
</dbReference>
<dbReference type="Pfam" id="PF00069">
    <property type="entry name" value="Pkinase"/>
    <property type="match status" value="1"/>
</dbReference>
<dbReference type="CDD" id="cd08793">
    <property type="entry name" value="Death_IRAK4"/>
    <property type="match status" value="1"/>
</dbReference>
<dbReference type="GO" id="GO:0005524">
    <property type="term" value="F:ATP binding"/>
    <property type="evidence" value="ECO:0007669"/>
    <property type="project" value="UniProtKB-UniRule"/>
</dbReference>
<keyword evidence="1 3" id="KW-0547">Nucleotide-binding</keyword>
<keyword evidence="3" id="KW-0399">Innate immunity</keyword>
<dbReference type="InterPro" id="IPR037970">
    <property type="entry name" value="IRAK4_Death"/>
</dbReference>
<feature type="active site" description="Proton acceptor" evidence="4">
    <location>
        <position position="308"/>
    </location>
</feature>
<dbReference type="Gene3D" id="1.10.510.10">
    <property type="entry name" value="Transferase(Phosphotransferase) domain 1"/>
    <property type="match status" value="1"/>
</dbReference>
<dbReference type="GeneTree" id="ENSGT00940000158792"/>
<dbReference type="GO" id="GO:0000287">
    <property type="term" value="F:magnesium ion binding"/>
    <property type="evidence" value="ECO:0007669"/>
    <property type="project" value="InterPro"/>
</dbReference>
<comment type="catalytic activity">
    <reaction evidence="3">
        <text>L-seryl-[protein] + ATP = O-phospho-L-seryl-[protein] + ADP + H(+)</text>
        <dbReference type="Rhea" id="RHEA:17989"/>
        <dbReference type="Rhea" id="RHEA-COMP:9863"/>
        <dbReference type="Rhea" id="RHEA-COMP:11604"/>
        <dbReference type="ChEBI" id="CHEBI:15378"/>
        <dbReference type="ChEBI" id="CHEBI:29999"/>
        <dbReference type="ChEBI" id="CHEBI:30616"/>
        <dbReference type="ChEBI" id="CHEBI:83421"/>
        <dbReference type="ChEBI" id="CHEBI:456216"/>
        <dbReference type="EC" id="2.7.11.1"/>
    </reaction>
</comment>
<keyword evidence="10" id="KW-1185">Reference proteome</keyword>
<dbReference type="GO" id="GO:0007165">
    <property type="term" value="P:signal transduction"/>
    <property type="evidence" value="ECO:0007669"/>
    <property type="project" value="InterPro"/>
</dbReference>
<dbReference type="PROSITE" id="PS50011">
    <property type="entry name" value="PROTEIN_KINASE_DOM"/>
    <property type="match status" value="1"/>
</dbReference>
<dbReference type="Gene3D" id="1.10.533.10">
    <property type="entry name" value="Death Domain, Fas"/>
    <property type="match status" value="1"/>
</dbReference>
<keyword evidence="3" id="KW-0723">Serine/threonine-protein kinase</keyword>
<evidence type="ECO:0000256" key="5">
    <source>
        <dbReference type="PIRSR" id="PIRSR038189-2"/>
    </source>
</evidence>
<keyword evidence="3" id="KW-0418">Kinase</keyword>
<dbReference type="Gene3D" id="3.30.200.20">
    <property type="entry name" value="Phosphorylase Kinase, domain 1"/>
    <property type="match status" value="1"/>
</dbReference>
<dbReference type="SMART" id="SM00220">
    <property type="entry name" value="S_TKc"/>
    <property type="match status" value="1"/>
</dbReference>
<keyword evidence="3" id="KW-0391">Immunity</keyword>
<protein>
    <recommendedName>
        <fullName evidence="3">Interleukin-1 receptor-associated kinase 4</fullName>
        <ecNumber evidence="3">2.7.11.1</ecNumber>
    </recommendedName>
</protein>
<dbReference type="PROSITE" id="PS00107">
    <property type="entry name" value="PROTEIN_KINASE_ATP"/>
    <property type="match status" value="1"/>
</dbReference>
<accession>A0A3B3QNA2</accession>
<feature type="binding site" evidence="6">
    <location>
        <position position="211"/>
    </location>
    <ligand>
        <name>ATP</name>
        <dbReference type="ChEBI" id="CHEBI:30616"/>
    </ligand>
</feature>
<feature type="binding site" evidence="5">
    <location>
        <position position="210"/>
    </location>
    <ligand>
        <name>ATP</name>
        <dbReference type="ChEBI" id="CHEBI:30616"/>
    </ligand>
</feature>
<keyword evidence="2 3" id="KW-0067">ATP-binding</keyword>
<dbReference type="STRING" id="1676925.ENSPKIP00000006911"/>
<dbReference type="AlphaFoldDB" id="A0A3B3QNA2"/>
<dbReference type="GO" id="GO:0004674">
    <property type="term" value="F:protein serine/threonine kinase activity"/>
    <property type="evidence" value="ECO:0007669"/>
    <property type="project" value="UniProtKB-UniRule"/>
</dbReference>
<dbReference type="InterPro" id="IPR011029">
    <property type="entry name" value="DEATH-like_dom_sf"/>
</dbReference>
<dbReference type="FunFam" id="1.10.510.10:FF:000414">
    <property type="entry name" value="Interleukin-1 receptor-associated kinase 4"/>
    <property type="match status" value="1"/>
</dbReference>
<dbReference type="EC" id="2.7.11.1" evidence="3"/>
<keyword evidence="3" id="KW-0963">Cytoplasm</keyword>
<comment type="function">
    <text evidence="3">Serine/threonine-protein kinase that plays a critical role in initiating innate immune response against foreign pathogens.</text>
</comment>
<evidence type="ECO:0000259" key="8">
    <source>
        <dbReference type="PROSITE" id="PS50011"/>
    </source>
</evidence>
<organism evidence="9 10">
    <name type="scientific">Paramormyrops kingsleyae</name>
    <dbReference type="NCBI Taxonomy" id="1676925"/>
    <lineage>
        <taxon>Eukaryota</taxon>
        <taxon>Metazoa</taxon>
        <taxon>Chordata</taxon>
        <taxon>Craniata</taxon>
        <taxon>Vertebrata</taxon>
        <taxon>Euteleostomi</taxon>
        <taxon>Actinopterygii</taxon>
        <taxon>Neopterygii</taxon>
        <taxon>Teleostei</taxon>
        <taxon>Osteoglossocephala</taxon>
        <taxon>Osteoglossomorpha</taxon>
        <taxon>Osteoglossiformes</taxon>
        <taxon>Mormyridae</taxon>
        <taxon>Paramormyrops</taxon>
    </lineage>
</organism>
<dbReference type="OrthoDB" id="4062651at2759"/>
<dbReference type="InterPro" id="IPR000719">
    <property type="entry name" value="Prot_kinase_dom"/>
</dbReference>
<dbReference type="InterPro" id="IPR000488">
    <property type="entry name" value="Death_dom"/>
</dbReference>
<evidence type="ECO:0000256" key="4">
    <source>
        <dbReference type="PIRSR" id="PIRSR038189-1"/>
    </source>
</evidence>
<dbReference type="GO" id="GO:0005886">
    <property type="term" value="C:plasma membrane"/>
    <property type="evidence" value="ECO:0007669"/>
    <property type="project" value="TreeGrafter"/>
</dbReference>
<reference evidence="9" key="1">
    <citation type="submission" date="2025-08" db="UniProtKB">
        <authorList>
            <consortium name="Ensembl"/>
        </authorList>
    </citation>
    <scope>IDENTIFICATION</scope>
</reference>
<comment type="subunit">
    <text evidence="3">Associates with MYD88 and IRAK2 to form a ternary complex called the Myddosome.</text>
</comment>
<dbReference type="SUPFAM" id="SSF56112">
    <property type="entry name" value="Protein kinase-like (PK-like)"/>
    <property type="match status" value="1"/>
</dbReference>
<comment type="subcellular location">
    <subcellularLocation>
        <location evidence="3">Cytoplasm</location>
    </subcellularLocation>
</comment>
<feature type="domain" description="Protein kinase" evidence="8">
    <location>
        <begin position="183"/>
        <end position="456"/>
    </location>
</feature>
<evidence type="ECO:0000256" key="3">
    <source>
        <dbReference type="PIRNR" id="PIRNR038189"/>
    </source>
</evidence>
<comment type="similarity">
    <text evidence="3">Belongs to the protein kinase superfamily. TKL Ser/Thr protein kinase family. Pelle subfamily.</text>
</comment>
<dbReference type="PANTHER" id="PTHR27001:SF931">
    <property type="entry name" value="OS11G0664100 PROTEIN"/>
    <property type="match status" value="1"/>
</dbReference>
<dbReference type="Pfam" id="PF00531">
    <property type="entry name" value="Death"/>
    <property type="match status" value="1"/>
</dbReference>
<feature type="binding site" evidence="5">
    <location>
        <position position="310"/>
    </location>
    <ligand>
        <name>ATP</name>
        <dbReference type="ChEBI" id="CHEBI:30616"/>
    </ligand>
</feature>
<evidence type="ECO:0000256" key="7">
    <source>
        <dbReference type="SAM" id="MobiDB-lite"/>
    </source>
</evidence>
<dbReference type="InterPro" id="IPR017428">
    <property type="entry name" value="IRAK4"/>
</dbReference>
<keyword evidence="3" id="KW-0808">Transferase</keyword>
<comment type="catalytic activity">
    <reaction evidence="3">
        <text>L-threonyl-[protein] + ATP = O-phospho-L-threonyl-[protein] + ADP + H(+)</text>
        <dbReference type="Rhea" id="RHEA:46608"/>
        <dbReference type="Rhea" id="RHEA-COMP:11060"/>
        <dbReference type="Rhea" id="RHEA-COMP:11605"/>
        <dbReference type="ChEBI" id="CHEBI:15378"/>
        <dbReference type="ChEBI" id="CHEBI:30013"/>
        <dbReference type="ChEBI" id="CHEBI:30616"/>
        <dbReference type="ChEBI" id="CHEBI:61977"/>
        <dbReference type="ChEBI" id="CHEBI:456216"/>
        <dbReference type="EC" id="2.7.11.1"/>
    </reaction>
</comment>